<dbReference type="AlphaFoldDB" id="A0A7X6LT84"/>
<evidence type="ECO:0000313" key="3">
    <source>
        <dbReference type="EMBL" id="NKY84032.1"/>
    </source>
</evidence>
<dbReference type="Pfam" id="PF01266">
    <property type="entry name" value="DAO"/>
    <property type="match status" value="1"/>
</dbReference>
<dbReference type="Gene3D" id="3.30.9.10">
    <property type="entry name" value="D-Amino Acid Oxidase, subunit A, domain 2"/>
    <property type="match status" value="1"/>
</dbReference>
<dbReference type="Proteomes" id="UP000523447">
    <property type="component" value="Unassembled WGS sequence"/>
</dbReference>
<comment type="caution">
    <text evidence="3">The sequence shown here is derived from an EMBL/GenBank/DDBJ whole genome shotgun (WGS) entry which is preliminary data.</text>
</comment>
<dbReference type="GO" id="GO:0005737">
    <property type="term" value="C:cytoplasm"/>
    <property type="evidence" value="ECO:0007669"/>
    <property type="project" value="TreeGrafter"/>
</dbReference>
<protein>
    <submittedName>
        <fullName evidence="3">FAD-binding oxidoreductase</fullName>
    </submittedName>
</protein>
<accession>A0A7X6LT84</accession>
<evidence type="ECO:0000313" key="4">
    <source>
        <dbReference type="Proteomes" id="UP000523447"/>
    </source>
</evidence>
<feature type="transmembrane region" description="Helical" evidence="1">
    <location>
        <begin position="21"/>
        <end position="38"/>
    </location>
</feature>
<dbReference type="PANTHER" id="PTHR13847:SF281">
    <property type="entry name" value="FAD DEPENDENT OXIDOREDUCTASE DOMAIN-CONTAINING PROTEIN"/>
    <property type="match status" value="1"/>
</dbReference>
<dbReference type="PANTHER" id="PTHR13847">
    <property type="entry name" value="SARCOSINE DEHYDROGENASE-RELATED"/>
    <property type="match status" value="1"/>
</dbReference>
<dbReference type="InterPro" id="IPR006076">
    <property type="entry name" value="FAD-dep_OxRdtase"/>
</dbReference>
<gene>
    <name evidence="3" type="ORF">HGA07_00115</name>
</gene>
<dbReference type="Gene3D" id="3.50.50.60">
    <property type="entry name" value="FAD/NAD(P)-binding domain"/>
    <property type="match status" value="1"/>
</dbReference>
<dbReference type="SUPFAM" id="SSF51905">
    <property type="entry name" value="FAD/NAD(P)-binding domain"/>
    <property type="match status" value="1"/>
</dbReference>
<keyword evidence="1" id="KW-0812">Transmembrane</keyword>
<organism evidence="3 4">
    <name type="scientific">Nocardia veterana</name>
    <dbReference type="NCBI Taxonomy" id="132249"/>
    <lineage>
        <taxon>Bacteria</taxon>
        <taxon>Bacillati</taxon>
        <taxon>Actinomycetota</taxon>
        <taxon>Actinomycetes</taxon>
        <taxon>Mycobacteriales</taxon>
        <taxon>Nocardiaceae</taxon>
        <taxon>Nocardia</taxon>
    </lineage>
</organism>
<evidence type="ECO:0000256" key="1">
    <source>
        <dbReference type="SAM" id="Phobius"/>
    </source>
</evidence>
<keyword evidence="1" id="KW-0472">Membrane</keyword>
<evidence type="ECO:0000259" key="2">
    <source>
        <dbReference type="Pfam" id="PF01266"/>
    </source>
</evidence>
<proteinExistence type="predicted"/>
<keyword evidence="4" id="KW-1185">Reference proteome</keyword>
<dbReference type="EMBL" id="JAAXPE010000001">
    <property type="protein sequence ID" value="NKY84032.1"/>
    <property type="molecule type" value="Genomic_DNA"/>
</dbReference>
<name>A0A7X6LT84_9NOCA</name>
<dbReference type="PRINTS" id="PR00469">
    <property type="entry name" value="PNDRDTASEII"/>
</dbReference>
<dbReference type="InterPro" id="IPR036188">
    <property type="entry name" value="FAD/NAD-bd_sf"/>
</dbReference>
<keyword evidence="1" id="KW-1133">Transmembrane helix</keyword>
<sequence length="448" mass="49165">MWWPEHIPTWAKLESVIRADLVIVGGGLAGLAAAYYAASADPDLTIVVLEAEFVGAGATGRSTGIVSPGLSIPLPWLRRRLGDRVTAEAFDASQHGVDRLREIVTTERIDCDARDEPHTLVAVTGSDQRRMAAHLRALNRLDRPVRWLTRDEVTEHAGAGYVAGFAYDNAMVVDPYRLAVGLADVLRGRGVRVYEGSRVLSLDTDAGRPRAITAAGSVTARRILLTVDGYGGELNPMRSSVVPIRTHLLATEPLAGDQLAALGWNGRGGIIDQRNFFNYYRMTADKRLVFGGGPALVPGGDPRRDAAASDRVQRRVDIELLQRFPALSGVEIAARWSGLTASSIDRLPVVGAVPGRDGVYYAGAWCGHGFAMSVDTAWRLADMLTGGSRPRLPWYRSTAQRIPTRFARTNGVRGYLQYLDRLDRYRVRRETARRHVRTEHRTVEGQPQ</sequence>
<feature type="domain" description="FAD dependent oxidoreductase" evidence="2">
    <location>
        <begin position="20"/>
        <end position="383"/>
    </location>
</feature>
<reference evidence="3 4" key="1">
    <citation type="submission" date="2020-04" db="EMBL/GenBank/DDBJ databases">
        <title>MicrobeNet Type strains.</title>
        <authorList>
            <person name="Nicholson A.C."/>
        </authorList>
    </citation>
    <scope>NUCLEOTIDE SEQUENCE [LARGE SCALE GENOMIC DNA]</scope>
    <source>
        <strain evidence="3 4">DSM 44445</strain>
    </source>
</reference>